<dbReference type="VEuPathDB" id="FungiDB:ATEG_00756"/>
<keyword evidence="3" id="KW-1185">Reference proteome</keyword>
<protein>
    <submittedName>
        <fullName evidence="2">Uncharacterized protein</fullName>
    </submittedName>
</protein>
<feature type="compositionally biased region" description="Basic and acidic residues" evidence="1">
    <location>
        <begin position="86"/>
        <end position="95"/>
    </location>
</feature>
<dbReference type="OrthoDB" id="5366531at2759"/>
<evidence type="ECO:0000313" key="3">
    <source>
        <dbReference type="Proteomes" id="UP000452235"/>
    </source>
</evidence>
<evidence type="ECO:0000313" key="2">
    <source>
        <dbReference type="EMBL" id="GFF14675.1"/>
    </source>
</evidence>
<comment type="caution">
    <text evidence="2">The sequence shown here is derived from an EMBL/GenBank/DDBJ whole genome shotgun (WGS) entry which is preliminary data.</text>
</comment>
<name>A0A5M3YSJ9_ASPTE</name>
<dbReference type="AlphaFoldDB" id="A0A5M3YSJ9"/>
<sequence>MRPALLRLLKRPSALSVIDSLISRPVGIEQLESRYRSECVRCHSQSAQPARCVDTIALESTKQPPTRRTRPSPSFRVHGIQPPPREQAHKDRRTSFQDSNTQPASLALGLRPDKLEFESDIGHTDDIGTRLVDDPANRHNFTLWEELLRYRQRHYGEKGTLDIWEGMMSRVDGIELPVSGERADFFWQSFVELGLKREVIMRELVSYAYALWDRTGARWDGFHESVVAGFIERGMTQRAVEWHKKLRYPHLAHPNDVVRILNAALMLHQQSGRRPESPVKHVVSPGLSAFQNICRATPGHRIYGPVISALLKSDCIEEVFPMHTFMIEQDDHPSSFEQIRALLEYAESCGPSNFVRKLRRYVADRFPDETYGIKHSRDGERSSLPSKQTESWPREKPFKDEFGARIFATKALNFDMILSGLRMFNVPAIGPHSLREMAIRAHGGHDILDKLQRLEKAGISIGDSVFSRLLRKLAVENRSILLSDLLHSDQHPDMLEDAQAQESLLVSYYIARDWRLYNMTSAILSELCDDEVDLLNIHFRKYVAAGDFALASKTVDDMVLRGMTLTGQSIDYMVSQVLAPRRLGVGPVQGSTMSPVQEVNFVFRILQRVLPAGTSVSPDLWAEILKRLGMTGSWNELQRCCEWLARHYSFQTNRAEVFDVSKYASCETATVFRQRNRRILETIFNRRMQAAIVAWGFRKRVSSKPRDDLIPWVRGLTLLRTLEKIGVHLWEDSIRRACRHRLAVLYGSPRQSSRLMNRLLRRENPYSLGRVINDINIAWGEPLFTDGEHGDVDELVNPPSSGMSQRRTQRTIFREAHFRRGAFVRTR</sequence>
<organism evidence="2 3">
    <name type="scientific">Aspergillus terreus</name>
    <dbReference type="NCBI Taxonomy" id="33178"/>
    <lineage>
        <taxon>Eukaryota</taxon>
        <taxon>Fungi</taxon>
        <taxon>Dikarya</taxon>
        <taxon>Ascomycota</taxon>
        <taxon>Pezizomycotina</taxon>
        <taxon>Eurotiomycetes</taxon>
        <taxon>Eurotiomycetidae</taxon>
        <taxon>Eurotiales</taxon>
        <taxon>Aspergillaceae</taxon>
        <taxon>Aspergillus</taxon>
        <taxon>Aspergillus subgen. Circumdati</taxon>
    </lineage>
</organism>
<feature type="region of interest" description="Disordered" evidence="1">
    <location>
        <begin position="60"/>
        <end position="105"/>
    </location>
</feature>
<proteinExistence type="predicted"/>
<dbReference type="EMBL" id="BLJY01000003">
    <property type="protein sequence ID" value="GFF14675.1"/>
    <property type="molecule type" value="Genomic_DNA"/>
</dbReference>
<dbReference type="Proteomes" id="UP000452235">
    <property type="component" value="Unassembled WGS sequence"/>
</dbReference>
<accession>A0A5M3YSJ9</accession>
<gene>
    <name evidence="2" type="ORF">ATEIFO6365_0003074300</name>
</gene>
<reference evidence="2 3" key="1">
    <citation type="submission" date="2020-01" db="EMBL/GenBank/DDBJ databases">
        <title>Aspergillus terreus IFO 6365 whole genome shotgun sequence.</title>
        <authorList>
            <person name="Kanamasa S."/>
            <person name="Takahashi H."/>
        </authorList>
    </citation>
    <scope>NUCLEOTIDE SEQUENCE [LARGE SCALE GENOMIC DNA]</scope>
    <source>
        <strain evidence="2 3">IFO 6365</strain>
    </source>
</reference>
<feature type="compositionally biased region" description="Basic and acidic residues" evidence="1">
    <location>
        <begin position="372"/>
        <end position="381"/>
    </location>
</feature>
<evidence type="ECO:0000256" key="1">
    <source>
        <dbReference type="SAM" id="MobiDB-lite"/>
    </source>
</evidence>
<feature type="region of interest" description="Disordered" evidence="1">
    <location>
        <begin position="372"/>
        <end position="394"/>
    </location>
</feature>